<dbReference type="InterPro" id="IPR000387">
    <property type="entry name" value="Tyr_Pase_dom"/>
</dbReference>
<organism evidence="2">
    <name type="scientific">Arthrobacter sp. K5</name>
    <dbReference type="NCBI Taxonomy" id="2839623"/>
    <lineage>
        <taxon>Bacteria</taxon>
        <taxon>Bacillati</taxon>
        <taxon>Actinomycetota</taxon>
        <taxon>Actinomycetes</taxon>
        <taxon>Micrococcales</taxon>
        <taxon>Micrococcaceae</taxon>
        <taxon>Arthrobacter</taxon>
    </lineage>
</organism>
<gene>
    <name evidence="2" type="ORF">ABRP34_09540</name>
</gene>
<dbReference type="AlphaFoldDB" id="A0AAU8EUX5"/>
<dbReference type="InterPro" id="IPR016130">
    <property type="entry name" value="Tyr_Pase_AS"/>
</dbReference>
<evidence type="ECO:0000259" key="1">
    <source>
        <dbReference type="PROSITE" id="PS50056"/>
    </source>
</evidence>
<dbReference type="SUPFAM" id="SSF52799">
    <property type="entry name" value="(Phosphotyrosine protein) phosphatases II"/>
    <property type="match status" value="1"/>
</dbReference>
<name>A0AAU8EUX5_9MICC</name>
<dbReference type="Pfam" id="PF13350">
    <property type="entry name" value="Y_phosphatase3"/>
    <property type="match status" value="1"/>
</dbReference>
<dbReference type="PROSITE" id="PS50056">
    <property type="entry name" value="TYR_PHOSPHATASE_2"/>
    <property type="match status" value="1"/>
</dbReference>
<dbReference type="RefSeq" id="WP_353713047.1">
    <property type="nucleotide sequence ID" value="NZ_CP159279.1"/>
</dbReference>
<dbReference type="EMBL" id="CP159279">
    <property type="protein sequence ID" value="XCH13198.1"/>
    <property type="molecule type" value="Genomic_DNA"/>
</dbReference>
<dbReference type="InterPro" id="IPR029021">
    <property type="entry name" value="Prot-tyrosine_phosphatase-like"/>
</dbReference>
<dbReference type="InterPro" id="IPR026893">
    <property type="entry name" value="Tyr/Ser_Pase_IphP-type"/>
</dbReference>
<dbReference type="PROSITE" id="PS00383">
    <property type="entry name" value="TYR_PHOSPHATASE_1"/>
    <property type="match status" value="1"/>
</dbReference>
<evidence type="ECO:0000313" key="2">
    <source>
        <dbReference type="EMBL" id="XCH13198.1"/>
    </source>
</evidence>
<protein>
    <submittedName>
        <fullName evidence="2">Tyrosine-protein phosphatase</fullName>
    </submittedName>
</protein>
<proteinExistence type="predicted"/>
<dbReference type="GO" id="GO:0004721">
    <property type="term" value="F:phosphoprotein phosphatase activity"/>
    <property type="evidence" value="ECO:0007669"/>
    <property type="project" value="InterPro"/>
</dbReference>
<feature type="domain" description="Tyrosine specific protein phosphatases" evidence="1">
    <location>
        <begin position="106"/>
        <end position="143"/>
    </location>
</feature>
<reference evidence="2" key="1">
    <citation type="submission" date="2024-06" db="EMBL/GenBank/DDBJ databases">
        <title>Biodegradation of dimethachlon by Arthrobacter sp. K5: mechanistic insights and ecological implications.</title>
        <authorList>
            <person name="Hu S."/>
            <person name="Lu P."/>
        </authorList>
    </citation>
    <scope>NUCLEOTIDE SEQUENCE</scope>
    <source>
        <strain evidence="2">K5</strain>
    </source>
</reference>
<dbReference type="Gene3D" id="3.90.190.10">
    <property type="entry name" value="Protein tyrosine phosphatase superfamily"/>
    <property type="match status" value="1"/>
</dbReference>
<sequence>MNARGQIGWDGAVNAWLVAGSVYRMGRREWLTEAGWKEAYSDGIRTIIDLRNPGERQRRATDPDVGEAFAAFDVVLAPTEDPENPEFKALCDPYLNDPAHYPANARLFPDRLAAVFKAVAAAPGGVVIHCSAGRDRSGMIAAMLQDLAGASDHEIVASYQAAMRSINERHRTMWPPHPHERYLDEETLSPLLETRGARVLDFVRQLRTREFLLRNGVTEPELEAVLAALDARVAL</sequence>
<accession>A0AAU8EUX5</accession>